<dbReference type="GO" id="GO:0008984">
    <property type="term" value="F:protein-glutamate methylesterase activity"/>
    <property type="evidence" value="ECO:0007669"/>
    <property type="project" value="UniProtKB-EC"/>
</dbReference>
<evidence type="ECO:0000313" key="8">
    <source>
        <dbReference type="EMBL" id="RSK34631.1"/>
    </source>
</evidence>
<dbReference type="AlphaFoldDB" id="A0A3R9NQL3"/>
<dbReference type="EC" id="3.1.1.61" evidence="3"/>
<dbReference type="GO" id="GO:0005737">
    <property type="term" value="C:cytoplasm"/>
    <property type="evidence" value="ECO:0007669"/>
    <property type="project" value="InterPro"/>
</dbReference>
<dbReference type="GO" id="GO:0000156">
    <property type="term" value="F:phosphorelay response regulator activity"/>
    <property type="evidence" value="ECO:0007669"/>
    <property type="project" value="InterPro"/>
</dbReference>
<proteinExistence type="predicted"/>
<reference evidence="8 9" key="1">
    <citation type="submission" date="2018-12" db="EMBL/GenBank/DDBJ databases">
        <authorList>
            <person name="Feng G."/>
            <person name="Zhu H."/>
        </authorList>
    </citation>
    <scope>NUCLEOTIDE SEQUENCE [LARGE SCALE GENOMIC DNA]</scope>
    <source>
        <strain evidence="8 9">9PBR-2</strain>
    </source>
</reference>
<dbReference type="GO" id="GO:0006935">
    <property type="term" value="P:chemotaxis"/>
    <property type="evidence" value="ECO:0007669"/>
    <property type="project" value="UniProtKB-UniRule"/>
</dbReference>
<evidence type="ECO:0000259" key="7">
    <source>
        <dbReference type="PROSITE" id="PS50122"/>
    </source>
</evidence>
<feature type="active site" evidence="5">
    <location>
        <position position="292"/>
    </location>
</feature>
<evidence type="ECO:0000256" key="2">
    <source>
        <dbReference type="ARBA" id="ARBA00022801"/>
    </source>
</evidence>
<sequence>MLLVCLHFPVSFSPTPFSLLLGQLPTFVRAALTRLLSATSGLEVVGTAGSATELPVLARRLRPGMVVVTEAELFGLEQLQRQFPVPVLLYCASTPLPGMLREAARLGVYDYFTAAPATAPELTEWNFQLRRKLLAAQPRPVAAPALASSRSRPIPLPPRGIVLIGGSTGGAPAVEAILRAIPETFPWAIVVAVHLPAHFTDTLVERLRRTTALPVEAAASGSRLAAGRVLVAPGGHNLVVQPITNSPWLGWQTNFVSEASLDVPSVDILMQSAARLAGRQVIGVVLTGLGQDGTAGARAIRAAGGTVLVQDEASSAVFGMPKSVIEAGLASEIHPLMDIAAALVKQVQPRPTSPGPRPISRFQAVAAR</sequence>
<feature type="active site" evidence="5">
    <location>
        <position position="194"/>
    </location>
</feature>
<dbReference type="Proteomes" id="UP000280066">
    <property type="component" value="Unassembled WGS sequence"/>
</dbReference>
<comment type="catalytic activity">
    <reaction evidence="4">
        <text>[protein]-L-glutamate 5-O-methyl ester + H2O = L-glutamyl-[protein] + methanol + H(+)</text>
        <dbReference type="Rhea" id="RHEA:23236"/>
        <dbReference type="Rhea" id="RHEA-COMP:10208"/>
        <dbReference type="Rhea" id="RHEA-COMP:10311"/>
        <dbReference type="ChEBI" id="CHEBI:15377"/>
        <dbReference type="ChEBI" id="CHEBI:15378"/>
        <dbReference type="ChEBI" id="CHEBI:17790"/>
        <dbReference type="ChEBI" id="CHEBI:29973"/>
        <dbReference type="ChEBI" id="CHEBI:82795"/>
        <dbReference type="EC" id="3.1.1.61"/>
    </reaction>
</comment>
<evidence type="ECO:0000256" key="4">
    <source>
        <dbReference type="ARBA" id="ARBA00048267"/>
    </source>
</evidence>
<evidence type="ECO:0000256" key="3">
    <source>
        <dbReference type="ARBA" id="ARBA00039140"/>
    </source>
</evidence>
<evidence type="ECO:0000256" key="1">
    <source>
        <dbReference type="ARBA" id="ARBA00022500"/>
    </source>
</evidence>
<evidence type="ECO:0000256" key="5">
    <source>
        <dbReference type="PROSITE-ProRule" id="PRU00050"/>
    </source>
</evidence>
<name>A0A3R9NQL3_9BACT</name>
<keyword evidence="1 5" id="KW-0145">Chemotaxis</keyword>
<dbReference type="PANTHER" id="PTHR42872">
    <property type="entry name" value="PROTEIN-GLUTAMATE METHYLESTERASE/PROTEIN-GLUTAMINE GLUTAMINASE"/>
    <property type="match status" value="1"/>
</dbReference>
<dbReference type="Gene3D" id="3.40.50.180">
    <property type="entry name" value="Methylesterase CheB, C-terminal domain"/>
    <property type="match status" value="1"/>
</dbReference>
<keyword evidence="2 5" id="KW-0378">Hydrolase</keyword>
<dbReference type="InterPro" id="IPR008248">
    <property type="entry name" value="CheB-like"/>
</dbReference>
<protein>
    <recommendedName>
        <fullName evidence="3">protein-glutamate methylesterase</fullName>
        <ecNumber evidence="3">3.1.1.61</ecNumber>
    </recommendedName>
</protein>
<dbReference type="InterPro" id="IPR000673">
    <property type="entry name" value="Sig_transdc_resp-reg_Me-estase"/>
</dbReference>
<dbReference type="PIRSF" id="PIRSF000876">
    <property type="entry name" value="RR_chemtxs_CheB"/>
    <property type="match status" value="1"/>
</dbReference>
<dbReference type="CDD" id="cd16432">
    <property type="entry name" value="CheB_Rec"/>
    <property type="match status" value="1"/>
</dbReference>
<keyword evidence="9" id="KW-1185">Reference proteome</keyword>
<dbReference type="InterPro" id="IPR035909">
    <property type="entry name" value="CheB_C"/>
</dbReference>
<dbReference type="PROSITE" id="PS50122">
    <property type="entry name" value="CHEB"/>
    <property type="match status" value="1"/>
</dbReference>
<comment type="caution">
    <text evidence="8">The sequence shown here is derived from an EMBL/GenBank/DDBJ whole genome shotgun (WGS) entry which is preliminary data.</text>
</comment>
<dbReference type="Pfam" id="PF01339">
    <property type="entry name" value="CheB_methylest"/>
    <property type="match status" value="1"/>
</dbReference>
<feature type="domain" description="CheB-type methylesterase" evidence="7">
    <location>
        <begin position="155"/>
        <end position="350"/>
    </location>
</feature>
<gene>
    <name evidence="8" type="ORF">EI290_08385</name>
</gene>
<dbReference type="SUPFAM" id="SSF52738">
    <property type="entry name" value="Methylesterase CheB, C-terminal domain"/>
    <property type="match status" value="1"/>
</dbReference>
<feature type="region of interest" description="Disordered" evidence="6">
    <location>
        <begin position="348"/>
        <end position="368"/>
    </location>
</feature>
<evidence type="ECO:0000256" key="6">
    <source>
        <dbReference type="SAM" id="MobiDB-lite"/>
    </source>
</evidence>
<dbReference type="OrthoDB" id="1524092at2"/>
<organism evidence="8 9">
    <name type="scientific">Hymenobacter metallilatus</name>
    <dbReference type="NCBI Taxonomy" id="2493666"/>
    <lineage>
        <taxon>Bacteria</taxon>
        <taxon>Pseudomonadati</taxon>
        <taxon>Bacteroidota</taxon>
        <taxon>Cytophagia</taxon>
        <taxon>Cytophagales</taxon>
        <taxon>Hymenobacteraceae</taxon>
        <taxon>Hymenobacter</taxon>
    </lineage>
</organism>
<dbReference type="EMBL" id="RWIS01000004">
    <property type="protein sequence ID" value="RSK34631.1"/>
    <property type="molecule type" value="Genomic_DNA"/>
</dbReference>
<feature type="active site" evidence="5">
    <location>
        <position position="167"/>
    </location>
</feature>
<accession>A0A3R9NQL3</accession>
<dbReference type="PANTHER" id="PTHR42872:SF6">
    <property type="entry name" value="PROTEIN-GLUTAMATE METHYLESTERASE_PROTEIN-GLUTAMINE GLUTAMINASE"/>
    <property type="match status" value="1"/>
</dbReference>
<evidence type="ECO:0000313" key="9">
    <source>
        <dbReference type="Proteomes" id="UP000280066"/>
    </source>
</evidence>